<dbReference type="SUPFAM" id="SSF117782">
    <property type="entry name" value="YbjQ-like"/>
    <property type="match status" value="1"/>
</dbReference>
<dbReference type="PANTHER" id="PTHR34068:SF1">
    <property type="entry name" value="UPF0145 PROTEIN YBJQ"/>
    <property type="match status" value="1"/>
</dbReference>
<dbReference type="EMBL" id="JAUSUC010000044">
    <property type="protein sequence ID" value="MDQ0216332.1"/>
    <property type="molecule type" value="Genomic_DNA"/>
</dbReference>
<accession>A0AAJ1WHL6</accession>
<sequence>MLITTTNQVEGKKVERYYGIVAGEAIMGANVVRDFLASVTDVIGGRSTSYENKLSEGREIAIREMEEKARRLGANAVIAVDLDFETLREGMMMCVATGTAVFLTEKE</sequence>
<dbReference type="Pfam" id="PF01906">
    <property type="entry name" value="YbjQ_1"/>
    <property type="match status" value="1"/>
</dbReference>
<dbReference type="InterPro" id="IPR035439">
    <property type="entry name" value="UPF0145_dom_sf"/>
</dbReference>
<reference evidence="3" key="1">
    <citation type="submission" date="2023-07" db="EMBL/GenBank/DDBJ databases">
        <title>Genomic Encyclopedia of Type Strains, Phase IV (KMG-IV): sequencing the most valuable type-strain genomes for metagenomic binning, comparative biology and taxonomic classification.</title>
        <authorList>
            <person name="Goeker M."/>
        </authorList>
    </citation>
    <scope>NUCLEOTIDE SEQUENCE</scope>
    <source>
        <strain evidence="3">DSM 23947</strain>
    </source>
</reference>
<dbReference type="RefSeq" id="WP_307258338.1">
    <property type="nucleotide sequence ID" value="NZ_JAUSUC010000044.1"/>
</dbReference>
<dbReference type="HAMAP" id="MF_00338">
    <property type="entry name" value="UPF0145"/>
    <property type="match status" value="1"/>
</dbReference>
<proteinExistence type="inferred from homology"/>
<dbReference type="Proteomes" id="UP001237207">
    <property type="component" value="Unassembled WGS sequence"/>
</dbReference>
<dbReference type="InterPro" id="IPR002765">
    <property type="entry name" value="UPF0145_YbjQ-like"/>
</dbReference>
<evidence type="ECO:0000313" key="3">
    <source>
        <dbReference type="EMBL" id="MDQ0216332.1"/>
    </source>
</evidence>
<keyword evidence="4" id="KW-1185">Reference proteome</keyword>
<evidence type="ECO:0000256" key="1">
    <source>
        <dbReference type="ARBA" id="ARBA00010751"/>
    </source>
</evidence>
<comment type="caution">
    <text evidence="3">The sequence shown here is derived from an EMBL/GenBank/DDBJ whole genome shotgun (WGS) entry which is preliminary data.</text>
</comment>
<dbReference type="Gene3D" id="3.30.110.70">
    <property type="entry name" value="Hypothetical protein apc22750. Chain B"/>
    <property type="match status" value="1"/>
</dbReference>
<dbReference type="AlphaFoldDB" id="A0AAJ1WHL6"/>
<name>A0AAJ1WHL6_9BACI</name>
<comment type="similarity">
    <text evidence="1 2">Belongs to the UPF0145 family.</text>
</comment>
<evidence type="ECO:0000256" key="2">
    <source>
        <dbReference type="HAMAP-Rule" id="MF_00338"/>
    </source>
</evidence>
<evidence type="ECO:0000313" key="4">
    <source>
        <dbReference type="Proteomes" id="UP001237207"/>
    </source>
</evidence>
<organism evidence="3 4">
    <name type="scientific">Oikeobacillus pervagus</name>
    <dbReference type="NCBI Taxonomy" id="1325931"/>
    <lineage>
        <taxon>Bacteria</taxon>
        <taxon>Bacillati</taxon>
        <taxon>Bacillota</taxon>
        <taxon>Bacilli</taxon>
        <taxon>Bacillales</taxon>
        <taxon>Bacillaceae</taxon>
        <taxon>Oikeobacillus</taxon>
    </lineage>
</organism>
<gene>
    <name evidence="3" type="ORF">J2S13_002773</name>
</gene>
<dbReference type="PANTHER" id="PTHR34068">
    <property type="entry name" value="UPF0145 PROTEIN YBJQ"/>
    <property type="match status" value="1"/>
</dbReference>
<protein>
    <recommendedName>
        <fullName evidence="2">UPF0145 protein J2S13_002773</fullName>
    </recommendedName>
</protein>